<dbReference type="Proteomes" id="UP000028045">
    <property type="component" value="Unassembled WGS sequence"/>
</dbReference>
<dbReference type="AlphaFoldDB" id="A0A084AH04"/>
<evidence type="ECO:0000256" key="1">
    <source>
        <dbReference type="SAM" id="MobiDB-lite"/>
    </source>
</evidence>
<name>A0A084AH04_STACB</name>
<gene>
    <name evidence="2" type="ORF">S7711_10742</name>
</gene>
<feature type="region of interest" description="Disordered" evidence="1">
    <location>
        <begin position="16"/>
        <end position="64"/>
    </location>
</feature>
<evidence type="ECO:0000313" key="2">
    <source>
        <dbReference type="EMBL" id="KEY64583.1"/>
    </source>
</evidence>
<dbReference type="EMBL" id="KL648733">
    <property type="protein sequence ID" value="KEY64583.1"/>
    <property type="molecule type" value="Genomic_DNA"/>
</dbReference>
<protein>
    <submittedName>
        <fullName evidence="2">Uncharacterized protein</fullName>
    </submittedName>
</protein>
<evidence type="ECO:0000313" key="3">
    <source>
        <dbReference type="Proteomes" id="UP000028045"/>
    </source>
</evidence>
<accession>A0A084AH04</accession>
<proteinExistence type="predicted"/>
<organism evidence="2 3">
    <name type="scientific">Stachybotrys chartarum (strain CBS 109288 / IBT 7711)</name>
    <name type="common">Toxic black mold</name>
    <name type="synonym">Stilbospora chartarum</name>
    <dbReference type="NCBI Taxonomy" id="1280523"/>
    <lineage>
        <taxon>Eukaryota</taxon>
        <taxon>Fungi</taxon>
        <taxon>Dikarya</taxon>
        <taxon>Ascomycota</taxon>
        <taxon>Pezizomycotina</taxon>
        <taxon>Sordariomycetes</taxon>
        <taxon>Hypocreomycetidae</taxon>
        <taxon>Hypocreales</taxon>
        <taxon>Stachybotryaceae</taxon>
        <taxon>Stachybotrys</taxon>
    </lineage>
</organism>
<feature type="compositionally biased region" description="Polar residues" evidence="1">
    <location>
        <begin position="30"/>
        <end position="64"/>
    </location>
</feature>
<dbReference type="HOGENOM" id="CLU_2074669_0_0_1"/>
<sequence length="118" mass="12846">MAFDLSPLPREQQVLASLPAPPGVEPNFENPPNQKSSPRSSNPSAWFSSAPLSSYESISGPSCASQRASTTSLLCSPFGLIGYICCVYDVTHSFGFLVHQYHVIVRDIMAVQRVPVEF</sequence>
<keyword evidence="3" id="KW-1185">Reference proteome</keyword>
<reference evidence="2 3" key="1">
    <citation type="journal article" date="2014" name="BMC Genomics">
        <title>Comparative genome sequencing reveals chemotype-specific gene clusters in the toxigenic black mold Stachybotrys.</title>
        <authorList>
            <person name="Semeiks J."/>
            <person name="Borek D."/>
            <person name="Otwinowski Z."/>
            <person name="Grishin N.V."/>
        </authorList>
    </citation>
    <scope>NUCLEOTIDE SEQUENCE [LARGE SCALE GENOMIC DNA]</scope>
    <source>
        <strain evidence="3">CBS 109288 / IBT 7711</strain>
    </source>
</reference>